<name>A0A409WW43_9AGAR</name>
<evidence type="ECO:0000313" key="2">
    <source>
        <dbReference type="EMBL" id="PPQ82728.1"/>
    </source>
</evidence>
<proteinExistence type="predicted"/>
<feature type="region of interest" description="Disordered" evidence="1">
    <location>
        <begin position="178"/>
        <end position="248"/>
    </location>
</feature>
<gene>
    <name evidence="2" type="ORF">CVT24_009919</name>
</gene>
<evidence type="ECO:0000256" key="1">
    <source>
        <dbReference type="SAM" id="MobiDB-lite"/>
    </source>
</evidence>
<comment type="caution">
    <text evidence="2">The sequence shown here is derived from an EMBL/GenBank/DDBJ whole genome shotgun (WGS) entry which is preliminary data.</text>
</comment>
<feature type="compositionally biased region" description="Low complexity" evidence="1">
    <location>
        <begin position="50"/>
        <end position="64"/>
    </location>
</feature>
<feature type="region of interest" description="Disordered" evidence="1">
    <location>
        <begin position="87"/>
        <end position="124"/>
    </location>
</feature>
<feature type="compositionally biased region" description="Low complexity" evidence="1">
    <location>
        <begin position="9"/>
        <end position="20"/>
    </location>
</feature>
<keyword evidence="3" id="KW-1185">Reference proteome</keyword>
<organism evidence="2 3">
    <name type="scientific">Panaeolus cyanescens</name>
    <dbReference type="NCBI Taxonomy" id="181874"/>
    <lineage>
        <taxon>Eukaryota</taxon>
        <taxon>Fungi</taxon>
        <taxon>Dikarya</taxon>
        <taxon>Basidiomycota</taxon>
        <taxon>Agaricomycotina</taxon>
        <taxon>Agaricomycetes</taxon>
        <taxon>Agaricomycetidae</taxon>
        <taxon>Agaricales</taxon>
        <taxon>Agaricineae</taxon>
        <taxon>Galeropsidaceae</taxon>
        <taxon>Panaeolus</taxon>
    </lineage>
</organism>
<accession>A0A409WW43</accession>
<protein>
    <submittedName>
        <fullName evidence="2">Uncharacterized protein</fullName>
    </submittedName>
</protein>
<feature type="compositionally biased region" description="Low complexity" evidence="1">
    <location>
        <begin position="198"/>
        <end position="218"/>
    </location>
</feature>
<dbReference type="EMBL" id="NHTK01005122">
    <property type="protein sequence ID" value="PPQ82728.1"/>
    <property type="molecule type" value="Genomic_DNA"/>
</dbReference>
<dbReference type="Proteomes" id="UP000284842">
    <property type="component" value="Unassembled WGS sequence"/>
</dbReference>
<sequence>MDPNRRTTRNAARLAAQQQRINPPSHTGSATSESLHGASPPPPFTPAPAPAGNVTTTANSSTSVQMPGSFAPPSYVNTVGASMTNPASAATASNLNPASQSLRHSVERSEPPASPNPFLTTTVPRVDSRGGIAPLSPFPAQLSANRQFFHNTGTATPRITVPVTNRIREIILEESPGISNESLQNENSEGERSTRGFGRNVSVAGVGVSASSVGRNAGEQPTTRSVPGQSSNSSVGQESSEEGLEYVDSGSEQLGTLNESRGQQGEEARATVHVVSAPANAPLVQDPMRPGHFSAAAAHLHEIAGPLTDIMRDGMTQRSTITRDTKWPYR</sequence>
<reference evidence="2 3" key="1">
    <citation type="journal article" date="2018" name="Evol. Lett.">
        <title>Horizontal gene cluster transfer increased hallucinogenic mushroom diversity.</title>
        <authorList>
            <person name="Reynolds H.T."/>
            <person name="Vijayakumar V."/>
            <person name="Gluck-Thaler E."/>
            <person name="Korotkin H.B."/>
            <person name="Matheny P.B."/>
            <person name="Slot J.C."/>
        </authorList>
    </citation>
    <scope>NUCLEOTIDE SEQUENCE [LARGE SCALE GENOMIC DNA]</scope>
    <source>
        <strain evidence="2 3">2629</strain>
    </source>
</reference>
<evidence type="ECO:0000313" key="3">
    <source>
        <dbReference type="Proteomes" id="UP000284842"/>
    </source>
</evidence>
<feature type="compositionally biased region" description="Polar residues" evidence="1">
    <location>
        <begin position="178"/>
        <end position="187"/>
    </location>
</feature>
<feature type="region of interest" description="Disordered" evidence="1">
    <location>
        <begin position="1"/>
        <end position="72"/>
    </location>
</feature>
<feature type="compositionally biased region" description="Pro residues" evidence="1">
    <location>
        <begin position="39"/>
        <end position="49"/>
    </location>
</feature>
<feature type="compositionally biased region" description="Polar residues" evidence="1">
    <location>
        <begin position="21"/>
        <end position="34"/>
    </location>
</feature>
<feature type="compositionally biased region" description="Low complexity" evidence="1">
    <location>
        <begin position="228"/>
        <end position="238"/>
    </location>
</feature>
<dbReference type="AlphaFoldDB" id="A0A409WW43"/>
<dbReference type="InParanoid" id="A0A409WW43"/>
<feature type="compositionally biased region" description="Polar residues" evidence="1">
    <location>
        <begin position="87"/>
        <end position="103"/>
    </location>
</feature>